<feature type="transmembrane region" description="Helical" evidence="2">
    <location>
        <begin position="133"/>
        <end position="151"/>
    </location>
</feature>
<accession>A0A517ZR18</accession>
<keyword evidence="2" id="KW-0472">Membrane</keyword>
<name>A0A517ZR18_9PLAN</name>
<keyword evidence="4" id="KW-1185">Reference proteome</keyword>
<reference evidence="3 4" key="1">
    <citation type="submission" date="2019-02" db="EMBL/GenBank/DDBJ databases">
        <title>Deep-cultivation of Planctomycetes and their phenomic and genomic characterization uncovers novel biology.</title>
        <authorList>
            <person name="Wiegand S."/>
            <person name="Jogler M."/>
            <person name="Boedeker C."/>
            <person name="Pinto D."/>
            <person name="Vollmers J."/>
            <person name="Rivas-Marin E."/>
            <person name="Kohn T."/>
            <person name="Peeters S.H."/>
            <person name="Heuer A."/>
            <person name="Rast P."/>
            <person name="Oberbeckmann S."/>
            <person name="Bunk B."/>
            <person name="Jeske O."/>
            <person name="Meyerdierks A."/>
            <person name="Storesund J.E."/>
            <person name="Kallscheuer N."/>
            <person name="Luecker S."/>
            <person name="Lage O.M."/>
            <person name="Pohl T."/>
            <person name="Merkel B.J."/>
            <person name="Hornburger P."/>
            <person name="Mueller R.-W."/>
            <person name="Bruemmer F."/>
            <person name="Labrenz M."/>
            <person name="Spormann A.M."/>
            <person name="Op den Camp H."/>
            <person name="Overmann J."/>
            <person name="Amann R."/>
            <person name="Jetten M.S.M."/>
            <person name="Mascher T."/>
            <person name="Medema M.H."/>
            <person name="Devos D.P."/>
            <person name="Kaster A.-K."/>
            <person name="Ovreas L."/>
            <person name="Rohde M."/>
            <person name="Galperin M.Y."/>
            <person name="Jogler C."/>
        </authorList>
    </citation>
    <scope>NUCLEOTIDE SEQUENCE [LARGE SCALE GENOMIC DNA]</scope>
    <source>
        <strain evidence="3 4">Mal52</strain>
    </source>
</reference>
<dbReference type="KEGG" id="sdyn:Mal52_33540"/>
<protein>
    <recommendedName>
        <fullName evidence="5">YscD cytoplasmic domain-containing protein</fullName>
    </recommendedName>
</protein>
<evidence type="ECO:0000313" key="4">
    <source>
        <dbReference type="Proteomes" id="UP000319383"/>
    </source>
</evidence>
<dbReference type="RefSeq" id="WP_145377156.1">
    <property type="nucleotide sequence ID" value="NZ_CP036276.1"/>
</dbReference>
<gene>
    <name evidence="3" type="ORF">Mal52_33540</name>
</gene>
<keyword evidence="2" id="KW-0812">Transmembrane</keyword>
<evidence type="ECO:0000256" key="1">
    <source>
        <dbReference type="SAM" id="MobiDB-lite"/>
    </source>
</evidence>
<sequence>MTAKIFAKTSDAALTEFWVNDDVIRVGSDAGCELPLPGIAPHALTVQHRGGRYYVFNRCTAPIRIAGQIVPEGASNPWDLGQELEIGGEAALMLQSAEEALKQAPSTERYDDDDEQSTDEPTEKKGNKNTTSLIILGACAVGILFLLTFGAKQSSAKSTTVQFEEVVEDYTWEHGENDPTARRVLDGVQRARIAELRKDFASAREKYGEAKDLLWTKKQSANGGLSDVDERMLSFITERLPRVQ</sequence>
<keyword evidence="2" id="KW-1133">Transmembrane helix</keyword>
<evidence type="ECO:0008006" key="5">
    <source>
        <dbReference type="Google" id="ProtNLM"/>
    </source>
</evidence>
<feature type="region of interest" description="Disordered" evidence="1">
    <location>
        <begin position="102"/>
        <end position="127"/>
    </location>
</feature>
<dbReference type="Proteomes" id="UP000319383">
    <property type="component" value="Chromosome"/>
</dbReference>
<dbReference type="EMBL" id="CP036276">
    <property type="protein sequence ID" value="QDU44868.1"/>
    <property type="molecule type" value="Genomic_DNA"/>
</dbReference>
<feature type="compositionally biased region" description="Acidic residues" evidence="1">
    <location>
        <begin position="110"/>
        <end position="120"/>
    </location>
</feature>
<evidence type="ECO:0000256" key="2">
    <source>
        <dbReference type="SAM" id="Phobius"/>
    </source>
</evidence>
<dbReference type="AlphaFoldDB" id="A0A517ZR18"/>
<organism evidence="3 4">
    <name type="scientific">Symmachiella dynata</name>
    <dbReference type="NCBI Taxonomy" id="2527995"/>
    <lineage>
        <taxon>Bacteria</taxon>
        <taxon>Pseudomonadati</taxon>
        <taxon>Planctomycetota</taxon>
        <taxon>Planctomycetia</taxon>
        <taxon>Planctomycetales</taxon>
        <taxon>Planctomycetaceae</taxon>
        <taxon>Symmachiella</taxon>
    </lineage>
</organism>
<proteinExistence type="predicted"/>
<evidence type="ECO:0000313" key="3">
    <source>
        <dbReference type="EMBL" id="QDU44868.1"/>
    </source>
</evidence>